<feature type="domain" description="HTH deoR-type" evidence="3">
    <location>
        <begin position="3"/>
        <end position="69"/>
    </location>
</feature>
<reference evidence="4 5" key="1">
    <citation type="submission" date="2017-12" db="EMBL/GenBank/DDBJ databases">
        <title>Sequencing the genomes of 1000 Actinobacteria strains.</title>
        <authorList>
            <person name="Klenk H.-P."/>
        </authorList>
    </citation>
    <scope>NUCLEOTIDE SEQUENCE [LARGE SCALE GENOMIC DNA]</scope>
    <source>
        <strain evidence="4 5">DSM 45165</strain>
    </source>
</reference>
<dbReference type="InterPro" id="IPR051534">
    <property type="entry name" value="CBASS_pafABC_assoc_protein"/>
</dbReference>
<dbReference type="InterPro" id="IPR001034">
    <property type="entry name" value="DeoR_HTH"/>
</dbReference>
<name>A0A2N3WEQ1_9PSEU</name>
<keyword evidence="1" id="KW-0805">Transcription regulation</keyword>
<organism evidence="4 5">
    <name type="scientific">Amycolatopsis echigonensis</name>
    <dbReference type="NCBI Taxonomy" id="2576905"/>
    <lineage>
        <taxon>Bacteria</taxon>
        <taxon>Bacillati</taxon>
        <taxon>Actinomycetota</taxon>
        <taxon>Actinomycetes</taxon>
        <taxon>Pseudonocardiales</taxon>
        <taxon>Pseudonocardiaceae</taxon>
        <taxon>Amycolatopsis</taxon>
    </lineage>
</organism>
<dbReference type="AlphaFoldDB" id="A0A2N3WEQ1"/>
<gene>
    <name evidence="4" type="ORF">ATK30_3131</name>
</gene>
<dbReference type="Pfam" id="PF08279">
    <property type="entry name" value="HTH_11"/>
    <property type="match status" value="1"/>
</dbReference>
<dbReference type="Pfam" id="PF25583">
    <property type="entry name" value="WCX"/>
    <property type="match status" value="1"/>
</dbReference>
<dbReference type="InterPro" id="IPR013196">
    <property type="entry name" value="HTH_11"/>
</dbReference>
<dbReference type="Proteomes" id="UP000233750">
    <property type="component" value="Unassembled WGS sequence"/>
</dbReference>
<dbReference type="PANTHER" id="PTHR34580">
    <property type="match status" value="1"/>
</dbReference>
<dbReference type="PIRSF" id="PIRSF016838">
    <property type="entry name" value="PafC"/>
    <property type="match status" value="1"/>
</dbReference>
<evidence type="ECO:0000313" key="4">
    <source>
        <dbReference type="EMBL" id="PKV92335.1"/>
    </source>
</evidence>
<accession>A0A2N3WEQ1</accession>
<keyword evidence="2" id="KW-0804">Transcription</keyword>
<dbReference type="InterPro" id="IPR036388">
    <property type="entry name" value="WH-like_DNA-bd_sf"/>
</dbReference>
<keyword evidence="4" id="KW-0238">DNA-binding</keyword>
<protein>
    <submittedName>
        <fullName evidence="4">DNA-binding transcriptional regulator YafY</fullName>
    </submittedName>
</protein>
<dbReference type="SUPFAM" id="SSF46785">
    <property type="entry name" value="Winged helix' DNA-binding domain"/>
    <property type="match status" value="1"/>
</dbReference>
<dbReference type="GO" id="GO:0003700">
    <property type="term" value="F:DNA-binding transcription factor activity"/>
    <property type="evidence" value="ECO:0007669"/>
    <property type="project" value="InterPro"/>
</dbReference>
<dbReference type="InterPro" id="IPR026881">
    <property type="entry name" value="WYL_dom"/>
</dbReference>
<evidence type="ECO:0000259" key="3">
    <source>
        <dbReference type="PROSITE" id="PS51000"/>
    </source>
</evidence>
<dbReference type="PROSITE" id="PS52050">
    <property type="entry name" value="WYL"/>
    <property type="match status" value="1"/>
</dbReference>
<evidence type="ECO:0000313" key="5">
    <source>
        <dbReference type="Proteomes" id="UP000233750"/>
    </source>
</evidence>
<dbReference type="Gene3D" id="1.10.10.10">
    <property type="entry name" value="Winged helix-like DNA-binding domain superfamily/Winged helix DNA-binding domain"/>
    <property type="match status" value="1"/>
</dbReference>
<sequence length="314" mass="34286">MTTTSRRLETLALLQARPGISASDLAARLGVTERTTRRDIAQLRELGYRIDGAPGRIGGYRLAHGAAMPPLLLDADEVAAVSLGLRTAVAVDGLETATVTALAKLTQVVPPRWQARLAALADVEALPGKPFRQAARDTLVPLALACRAREAVRIRHRALDAPAAKPVEVQPYRLLTVRRQWYLVACPRGTTEWKAFAVDRIEAVQPLGIQLPAPEPPSTVADLVTDAGWRYRVRVQVHTSAELVRELVDPSVATVVEDGDECELRFGTDDLDWAARWLAYLDVDFDVVEPSALTDRLHAFGSWLAARYVTTPPG</sequence>
<dbReference type="PROSITE" id="PS51000">
    <property type="entry name" value="HTH_DEOR_2"/>
    <property type="match status" value="1"/>
</dbReference>
<evidence type="ECO:0000256" key="1">
    <source>
        <dbReference type="ARBA" id="ARBA00023015"/>
    </source>
</evidence>
<dbReference type="GO" id="GO:0003677">
    <property type="term" value="F:DNA binding"/>
    <property type="evidence" value="ECO:0007669"/>
    <property type="project" value="UniProtKB-KW"/>
</dbReference>
<dbReference type="EMBL" id="PJMY01000003">
    <property type="protein sequence ID" value="PKV92335.1"/>
    <property type="molecule type" value="Genomic_DNA"/>
</dbReference>
<dbReference type="RefSeq" id="WP_101436191.1">
    <property type="nucleotide sequence ID" value="NZ_PJMY01000003.1"/>
</dbReference>
<evidence type="ECO:0000256" key="2">
    <source>
        <dbReference type="ARBA" id="ARBA00023163"/>
    </source>
</evidence>
<proteinExistence type="predicted"/>
<dbReference type="OrthoDB" id="8555652at2"/>
<dbReference type="InterPro" id="IPR036390">
    <property type="entry name" value="WH_DNA-bd_sf"/>
</dbReference>
<dbReference type="PANTHER" id="PTHR34580:SF3">
    <property type="entry name" value="PROTEIN PAFB"/>
    <property type="match status" value="1"/>
</dbReference>
<comment type="caution">
    <text evidence="4">The sequence shown here is derived from an EMBL/GenBank/DDBJ whole genome shotgun (WGS) entry which is preliminary data.</text>
</comment>
<dbReference type="Pfam" id="PF13280">
    <property type="entry name" value="WYL"/>
    <property type="match status" value="1"/>
</dbReference>
<keyword evidence="5" id="KW-1185">Reference proteome</keyword>
<dbReference type="InterPro" id="IPR057727">
    <property type="entry name" value="WCX_dom"/>
</dbReference>
<dbReference type="InterPro" id="IPR028349">
    <property type="entry name" value="PafC-like"/>
</dbReference>